<evidence type="ECO:0000313" key="2">
    <source>
        <dbReference type="Proteomes" id="UP000000370"/>
    </source>
</evidence>
<protein>
    <recommendedName>
        <fullName evidence="3">rRNA methyltransferase AviRa</fullName>
    </recommendedName>
</protein>
<evidence type="ECO:0008006" key="3">
    <source>
        <dbReference type="Google" id="ProtNLM"/>
    </source>
</evidence>
<dbReference type="STRING" id="357809.Cphy_2160"/>
<sequence length="262" mass="29976">MEYKYTKNDNYEDFASGRVLYHVGGEPTFPVRLALEIYERCLQYSIKKAEISLYDCCCGGAYMLSILGLLKSNTIANLYGSDINSESIQLANDNLGLLTKSGINKRRDELKALYQTYKKASHIDALHSIDRIEELLTREIKTYLFKGNVLEVCDLPFTPDIIITDVPYGNMVEWEEGSGGINQMMNALSAVCGSDTIICVCMDKKQKIHNDIFQRLERQLVGKRKFEIYKKKASEIAWVALYKLFVLIYKHMFGIIIEKECL</sequence>
<organism evidence="1 2">
    <name type="scientific">Lachnoclostridium phytofermentans (strain ATCC 700394 / DSM 18823 / ISDg)</name>
    <name type="common">Clostridium phytofermentans</name>
    <dbReference type="NCBI Taxonomy" id="357809"/>
    <lineage>
        <taxon>Bacteria</taxon>
        <taxon>Bacillati</taxon>
        <taxon>Bacillota</taxon>
        <taxon>Clostridia</taxon>
        <taxon>Lachnospirales</taxon>
        <taxon>Lachnospiraceae</taxon>
    </lineage>
</organism>
<dbReference type="Gene3D" id="1.10.287.540">
    <property type="entry name" value="Helix hairpin bin"/>
    <property type="match status" value="1"/>
</dbReference>
<dbReference type="RefSeq" id="WP_012200180.1">
    <property type="nucleotide sequence ID" value="NC_010001.1"/>
</dbReference>
<reference evidence="2" key="1">
    <citation type="submission" date="2007-11" db="EMBL/GenBank/DDBJ databases">
        <title>Complete genome sequence of Clostridium phytofermentans ISDg.</title>
        <authorList>
            <person name="Leschine S.B."/>
            <person name="Warnick T.A."/>
            <person name="Blanchard J.L."/>
            <person name="Schnell D.J."/>
            <person name="Petit E.L."/>
            <person name="LaTouf W.G."/>
            <person name="Copeland A."/>
            <person name="Lucas S."/>
            <person name="Lapidus A."/>
            <person name="Barry K."/>
            <person name="Glavina del Rio T."/>
            <person name="Dalin E."/>
            <person name="Tice H."/>
            <person name="Pitluck S."/>
            <person name="Kiss H."/>
            <person name="Brettin T."/>
            <person name="Bruce D."/>
            <person name="Detter J.C."/>
            <person name="Han C."/>
            <person name="Kuske C."/>
            <person name="Schmutz J."/>
            <person name="Larimer F."/>
            <person name="Land M."/>
            <person name="Hauser L."/>
            <person name="Kyrpides N."/>
            <person name="Kim E.A."/>
            <person name="Richardson P."/>
        </authorList>
    </citation>
    <scope>NUCLEOTIDE SEQUENCE [LARGE SCALE GENOMIC DNA]</scope>
    <source>
        <strain evidence="2">ATCC 700394 / DSM 18823 / ISDg</strain>
    </source>
</reference>
<gene>
    <name evidence="1" type="ordered locus">Cphy_2160</name>
</gene>
<dbReference type="AlphaFoldDB" id="A9KJB4"/>
<keyword evidence="2" id="KW-1185">Reference proteome</keyword>
<dbReference type="HOGENOM" id="CLU_1136281_0_0_9"/>
<dbReference type="InterPro" id="IPR024268">
    <property type="entry name" value="AviRa"/>
</dbReference>
<name>A9KJB4_LACP7</name>
<accession>A9KJB4</accession>
<proteinExistence type="predicted"/>
<dbReference type="Proteomes" id="UP000000370">
    <property type="component" value="Chromosome"/>
</dbReference>
<dbReference type="Pfam" id="PF11599">
    <property type="entry name" value="AviRa"/>
    <property type="match status" value="1"/>
</dbReference>
<dbReference type="EMBL" id="CP000885">
    <property type="protein sequence ID" value="ABX42526.1"/>
    <property type="molecule type" value="Genomic_DNA"/>
</dbReference>
<dbReference type="Gene3D" id="3.40.50.150">
    <property type="entry name" value="Vaccinia Virus protein VP39"/>
    <property type="match status" value="1"/>
</dbReference>
<evidence type="ECO:0000313" key="1">
    <source>
        <dbReference type="EMBL" id="ABX42526.1"/>
    </source>
</evidence>
<dbReference type="eggNOG" id="COG2890">
    <property type="taxonomic scope" value="Bacteria"/>
</dbReference>
<dbReference type="KEGG" id="cpy:Cphy_2160"/>
<dbReference type="InterPro" id="IPR029063">
    <property type="entry name" value="SAM-dependent_MTases_sf"/>
</dbReference>
<dbReference type="OrthoDB" id="3576210at2"/>
<dbReference type="SUPFAM" id="SSF53335">
    <property type="entry name" value="S-adenosyl-L-methionine-dependent methyltransferases"/>
    <property type="match status" value="1"/>
</dbReference>